<dbReference type="PANTHER" id="PTHR42832">
    <property type="entry name" value="AMINO ACID AMINOTRANSFERASE"/>
    <property type="match status" value="1"/>
</dbReference>
<dbReference type="InterPro" id="IPR015424">
    <property type="entry name" value="PyrdxlP-dep_Trfase"/>
</dbReference>
<evidence type="ECO:0000256" key="2">
    <source>
        <dbReference type="ARBA" id="ARBA00022576"/>
    </source>
</evidence>
<proteinExistence type="predicted"/>
<feature type="domain" description="Aminotransferase class I/classII large" evidence="4">
    <location>
        <begin position="33"/>
        <end position="358"/>
    </location>
</feature>
<dbReference type="InterPro" id="IPR050881">
    <property type="entry name" value="LL-DAP_aminotransferase"/>
</dbReference>
<keyword evidence="2" id="KW-0032">Aminotransferase</keyword>
<dbReference type="PROSITE" id="PS00105">
    <property type="entry name" value="AA_TRANSFER_CLASS_1"/>
    <property type="match status" value="1"/>
</dbReference>
<dbReference type="GO" id="GO:0030170">
    <property type="term" value="F:pyridoxal phosphate binding"/>
    <property type="evidence" value="ECO:0007669"/>
    <property type="project" value="InterPro"/>
</dbReference>
<protein>
    <submittedName>
        <fullName evidence="7">Unannotated protein</fullName>
    </submittedName>
</protein>
<dbReference type="EMBL" id="CAFBLR010000178">
    <property type="protein sequence ID" value="CAB4882946.1"/>
    <property type="molecule type" value="Genomic_DNA"/>
</dbReference>
<dbReference type="Gene3D" id="3.40.640.10">
    <property type="entry name" value="Type I PLP-dependent aspartate aminotransferase-like (Major domain)"/>
    <property type="match status" value="1"/>
</dbReference>
<gene>
    <name evidence="5" type="ORF">UFOPK2602_00806</name>
    <name evidence="6" type="ORF">UFOPK2806_00351</name>
    <name evidence="7" type="ORF">UFOPK3417_01549</name>
    <name evidence="8" type="ORF">UFOPK4306_00262</name>
</gene>
<dbReference type="PANTHER" id="PTHR42832:SF3">
    <property type="entry name" value="L-GLUTAMINE--4-(METHYLSULFANYL)-2-OXOBUTANOATE AMINOTRANSFERASE"/>
    <property type="match status" value="1"/>
</dbReference>
<evidence type="ECO:0000313" key="5">
    <source>
        <dbReference type="EMBL" id="CAB4705029.1"/>
    </source>
</evidence>
<dbReference type="EMBL" id="CAFBQP010000006">
    <property type="protein sequence ID" value="CAB5053825.1"/>
    <property type="molecule type" value="Genomic_DNA"/>
</dbReference>
<dbReference type="InterPro" id="IPR004839">
    <property type="entry name" value="Aminotransferase_I/II_large"/>
</dbReference>
<dbReference type="AlphaFoldDB" id="A0A6J7EIU7"/>
<evidence type="ECO:0000313" key="6">
    <source>
        <dbReference type="EMBL" id="CAB4740628.1"/>
    </source>
</evidence>
<dbReference type="Pfam" id="PF00155">
    <property type="entry name" value="Aminotran_1_2"/>
    <property type="match status" value="1"/>
</dbReference>
<evidence type="ECO:0000256" key="1">
    <source>
        <dbReference type="ARBA" id="ARBA00001933"/>
    </source>
</evidence>
<dbReference type="InterPro" id="IPR015421">
    <property type="entry name" value="PyrdxlP-dep_Trfase_major"/>
</dbReference>
<dbReference type="GO" id="GO:0008483">
    <property type="term" value="F:transaminase activity"/>
    <property type="evidence" value="ECO:0007669"/>
    <property type="project" value="UniProtKB-KW"/>
</dbReference>
<name>A0A6J7EIU7_9ZZZZ</name>
<reference evidence="7" key="1">
    <citation type="submission" date="2020-05" db="EMBL/GenBank/DDBJ databases">
        <authorList>
            <person name="Chiriac C."/>
            <person name="Salcher M."/>
            <person name="Ghai R."/>
            <person name="Kavagutti S V."/>
        </authorList>
    </citation>
    <scope>NUCLEOTIDE SEQUENCE</scope>
</reference>
<sequence length="378" mass="40266">MNTNVPAGFVPPPYPYDRLDRFKPFGDALEGGIVDLSIGTPCDPPPQAVIDALASSNSERGYPPSIGTDPLRKSIAAWMNRRFGIEVPLGQIAACIGTKEFVGTLPQWLRLRSPARDTVLYPAVAYPTYEMGAILAGCRAVPVPPAPGGGLDLSAISDDDARRALLLWVNSPSNPTGALDDLGAAAAWGRSHGVPVFSDECYVEFTWDGRGRTILEHGLEGVVAVHSVSKRSNLAGLRVGFYAGDAEIVNYLKEVRKHVGMMVPGPAQAAAAVALADDVHVVAQRDIYLRRLDVMARILSRWSGIDIALPAGGFYLWFDAQDGWAFAERLAREGGALVSPGDFYGAGGAQNVRVAVVQPDNRIALVGTRLGVGPQGDR</sequence>
<dbReference type="InterPro" id="IPR015422">
    <property type="entry name" value="PyrdxlP-dep_Trfase_small"/>
</dbReference>
<evidence type="ECO:0000313" key="7">
    <source>
        <dbReference type="EMBL" id="CAB4882946.1"/>
    </source>
</evidence>
<dbReference type="CDD" id="cd00609">
    <property type="entry name" value="AAT_like"/>
    <property type="match status" value="1"/>
</dbReference>
<comment type="cofactor">
    <cofactor evidence="1">
        <name>pyridoxal 5'-phosphate</name>
        <dbReference type="ChEBI" id="CHEBI:597326"/>
    </cofactor>
</comment>
<dbReference type="Gene3D" id="3.90.1150.10">
    <property type="entry name" value="Aspartate Aminotransferase, domain 1"/>
    <property type="match status" value="1"/>
</dbReference>
<evidence type="ECO:0000256" key="3">
    <source>
        <dbReference type="ARBA" id="ARBA00022679"/>
    </source>
</evidence>
<dbReference type="InterPro" id="IPR004838">
    <property type="entry name" value="NHTrfase_class1_PyrdxlP-BS"/>
</dbReference>
<evidence type="ECO:0000313" key="8">
    <source>
        <dbReference type="EMBL" id="CAB5053825.1"/>
    </source>
</evidence>
<organism evidence="7">
    <name type="scientific">freshwater metagenome</name>
    <dbReference type="NCBI Taxonomy" id="449393"/>
    <lineage>
        <taxon>unclassified sequences</taxon>
        <taxon>metagenomes</taxon>
        <taxon>ecological metagenomes</taxon>
    </lineage>
</organism>
<evidence type="ECO:0000259" key="4">
    <source>
        <dbReference type="Pfam" id="PF00155"/>
    </source>
</evidence>
<dbReference type="EMBL" id="CAEZYY010000002">
    <property type="protein sequence ID" value="CAB4740628.1"/>
    <property type="molecule type" value="Genomic_DNA"/>
</dbReference>
<dbReference type="SUPFAM" id="SSF53383">
    <property type="entry name" value="PLP-dependent transferases"/>
    <property type="match status" value="1"/>
</dbReference>
<accession>A0A6J7EIU7</accession>
<keyword evidence="3" id="KW-0808">Transferase</keyword>
<dbReference type="EMBL" id="CAEZXX010000043">
    <property type="protein sequence ID" value="CAB4705029.1"/>
    <property type="molecule type" value="Genomic_DNA"/>
</dbReference>